<evidence type="ECO:0000256" key="1">
    <source>
        <dbReference type="ARBA" id="ARBA00009156"/>
    </source>
</evidence>
<dbReference type="AlphaFoldDB" id="A0A1G6A715"/>
<dbReference type="GO" id="GO:0005975">
    <property type="term" value="P:carbohydrate metabolic process"/>
    <property type="evidence" value="ECO:0007669"/>
    <property type="project" value="InterPro"/>
</dbReference>
<comment type="similarity">
    <text evidence="1">Belongs to the FGGY kinase family.</text>
</comment>
<evidence type="ECO:0000313" key="6">
    <source>
        <dbReference type="EMBL" id="SDB04205.1"/>
    </source>
</evidence>
<dbReference type="PANTHER" id="PTHR43095:SF5">
    <property type="entry name" value="XYLULOSE KINASE"/>
    <property type="match status" value="1"/>
</dbReference>
<dbReference type="CDD" id="cd07772">
    <property type="entry name" value="ASKHA_NBD_FGGY_NaCK-like"/>
    <property type="match status" value="1"/>
</dbReference>
<evidence type="ECO:0000313" key="7">
    <source>
        <dbReference type="Proteomes" id="UP000199071"/>
    </source>
</evidence>
<sequence>MSASRFIAVLDVGKTNIKFAVVDLADRSEIATVTEANHVRLDGPYPHFDADAIWSFFADQMRAHAASHPIDGIAVSAHGASIVVIGDDDLALPILDYEYEGPDEFTEAYDAVRPDFADTLSPRLPKGFNVGAQLFWMEKRFPAAFAGARAILTYPQYWLWRMTGVASNEITSIGCHTDLWDQRRWRWSVLAERQNWTGKLAPLLPATAPIGLLREDLARAWGLPGPIVVAGGLHDSNASLVPHLIDREPPFTVLSTGTWAISFGVGASPIALDEQRDTLANINFRGEPVPAARFKGGREFSIATEGDVIAVDDATLGAVLDKQIMLLPSVAPDSGPFQNIEAEWLPAGGSVAPAERFCAASLYLALMSDTCLGLIDAGGPTIIDGPFTANKTYRDALATLTGRDVVWSQTSTAGPSLGAALLFDIQAGVSRKTTANFARATGLAGPPAAAFARYGARWRDQADKRMRERKLQTAVTGTSPH</sequence>
<accession>A0A1G6A715</accession>
<dbReference type="RefSeq" id="WP_175478236.1">
    <property type="nucleotide sequence ID" value="NZ_FMXQ01000001.1"/>
</dbReference>
<dbReference type="InterPro" id="IPR049382">
    <property type="entry name" value="FGGY_C_2"/>
</dbReference>
<protein>
    <submittedName>
        <fullName evidence="6">Sugar (Pentulose or hexulose) kinase</fullName>
    </submittedName>
</protein>
<keyword evidence="3 6" id="KW-0418">Kinase</keyword>
<reference evidence="6 7" key="1">
    <citation type="submission" date="2016-10" db="EMBL/GenBank/DDBJ databases">
        <authorList>
            <person name="de Groot N.N."/>
        </authorList>
    </citation>
    <scope>NUCLEOTIDE SEQUENCE [LARGE SCALE GENOMIC DNA]</scope>
    <source>
        <strain evidence="6 7">ATCC 35022</strain>
    </source>
</reference>
<keyword evidence="2" id="KW-0808">Transferase</keyword>
<dbReference type="InterPro" id="IPR050406">
    <property type="entry name" value="FGGY_Carb_Kinase"/>
</dbReference>
<keyword evidence="7" id="KW-1185">Reference proteome</keyword>
<dbReference type="SUPFAM" id="SSF53067">
    <property type="entry name" value="Actin-like ATPase domain"/>
    <property type="match status" value="1"/>
</dbReference>
<dbReference type="Pfam" id="PF00370">
    <property type="entry name" value="FGGY_N"/>
    <property type="match status" value="1"/>
</dbReference>
<dbReference type="GO" id="GO:0016301">
    <property type="term" value="F:kinase activity"/>
    <property type="evidence" value="ECO:0007669"/>
    <property type="project" value="UniProtKB-KW"/>
</dbReference>
<dbReference type="Pfam" id="PF21546">
    <property type="entry name" value="FGGY_C_2"/>
    <property type="match status" value="1"/>
</dbReference>
<evidence type="ECO:0000256" key="3">
    <source>
        <dbReference type="ARBA" id="ARBA00022777"/>
    </source>
</evidence>
<dbReference type="InterPro" id="IPR043129">
    <property type="entry name" value="ATPase_NBD"/>
</dbReference>
<organism evidence="6 7">
    <name type="scientific">Bauldia litoralis</name>
    <dbReference type="NCBI Taxonomy" id="665467"/>
    <lineage>
        <taxon>Bacteria</taxon>
        <taxon>Pseudomonadati</taxon>
        <taxon>Pseudomonadota</taxon>
        <taxon>Alphaproteobacteria</taxon>
        <taxon>Hyphomicrobiales</taxon>
        <taxon>Kaistiaceae</taxon>
        <taxon>Bauldia</taxon>
    </lineage>
</organism>
<dbReference type="Proteomes" id="UP000199071">
    <property type="component" value="Unassembled WGS sequence"/>
</dbReference>
<name>A0A1G6A715_9HYPH</name>
<evidence type="ECO:0000259" key="5">
    <source>
        <dbReference type="Pfam" id="PF21546"/>
    </source>
</evidence>
<feature type="domain" description="Carbohydrate kinase FGGY C-terminal" evidence="5">
    <location>
        <begin position="249"/>
        <end position="424"/>
    </location>
</feature>
<proteinExistence type="inferred from homology"/>
<dbReference type="Gene3D" id="3.30.420.40">
    <property type="match status" value="2"/>
</dbReference>
<dbReference type="PANTHER" id="PTHR43095">
    <property type="entry name" value="SUGAR KINASE"/>
    <property type="match status" value="1"/>
</dbReference>
<dbReference type="EMBL" id="FMXQ01000001">
    <property type="protein sequence ID" value="SDB04205.1"/>
    <property type="molecule type" value="Genomic_DNA"/>
</dbReference>
<evidence type="ECO:0000259" key="4">
    <source>
        <dbReference type="Pfam" id="PF00370"/>
    </source>
</evidence>
<dbReference type="InterPro" id="IPR018484">
    <property type="entry name" value="FGGY_N"/>
</dbReference>
<dbReference type="STRING" id="665467.SAMN02982931_00247"/>
<evidence type="ECO:0000256" key="2">
    <source>
        <dbReference type="ARBA" id="ARBA00022679"/>
    </source>
</evidence>
<feature type="domain" description="Carbohydrate kinase FGGY N-terminal" evidence="4">
    <location>
        <begin position="7"/>
        <end position="241"/>
    </location>
</feature>
<gene>
    <name evidence="6" type="ORF">SAMN02982931_00247</name>
</gene>